<accession>A0A811BRQ1</accession>
<evidence type="ECO:0000313" key="3">
    <source>
        <dbReference type="Proteomes" id="UP001253637"/>
    </source>
</evidence>
<evidence type="ECO:0000256" key="1">
    <source>
        <dbReference type="SAM" id="MobiDB-lite"/>
    </source>
</evidence>
<sequence>MLFGFMWDFLGYPGSLRFLTGVVLCRRACVCGAAAGLDGARFWRVPTKLVGGACRYLLSSLTGGEGDFFFFATRLCDLAVARGDETCGHWATLFSHPFSFCFLYCRDVFFRFSFSRPRHGVGVGDEGDGLFGRCGEGVFFFFWFSLRGFGRGDDGDSAAVKKKRQKGVWKKRGSKNFSRRRFASRTMMMPTMPTMMPMTADRESVYFFLLLASSFVCLRCLSAVGRLWACRAGDVGARASARPWLGVLFGLDRVGAVEAAEAERSESFFSHARVGQKKRSAVDARVARQTCRLADGNREEGAEREQVSVKRRDATGGATIV</sequence>
<feature type="region of interest" description="Disordered" evidence="1">
    <location>
        <begin position="297"/>
        <end position="321"/>
    </location>
</feature>
<dbReference type="EMBL" id="LC625835">
    <property type="protein sequence ID" value="BCU03135.1"/>
    <property type="molecule type" value="Genomic_DNA"/>
</dbReference>
<evidence type="ECO:0000313" key="2">
    <source>
        <dbReference type="EMBL" id="BCU03135.1"/>
    </source>
</evidence>
<protein>
    <submittedName>
        <fullName evidence="2">Uncharacterized protein</fullName>
    </submittedName>
</protein>
<reference evidence="2" key="1">
    <citation type="submission" date="2021-04" db="EMBL/GenBank/DDBJ databases">
        <title>Draft Genome Sequence of Pandoravirus japonicus, Isolated from the Sabaishi River of Niigata, Japan.</title>
        <authorList>
            <person name="Hosokawa N."/>
            <person name="Takahashi H."/>
            <person name="Aoki K."/>
            <person name="Takemura M."/>
        </authorList>
    </citation>
    <scope>NUCLEOTIDE SEQUENCE</scope>
</reference>
<dbReference type="Proteomes" id="UP001253637">
    <property type="component" value="Segment"/>
</dbReference>
<name>A0A811BRQ1_9VIRU</name>
<proteinExistence type="predicted"/>
<feature type="compositionally biased region" description="Basic and acidic residues" evidence="1">
    <location>
        <begin position="297"/>
        <end position="314"/>
    </location>
</feature>
<organism evidence="2 3">
    <name type="scientific">Pandoravirus japonicus</name>
    <dbReference type="NCBI Taxonomy" id="2823154"/>
    <lineage>
        <taxon>Viruses</taxon>
        <taxon>Pandoravirus</taxon>
    </lineage>
</organism>